<evidence type="ECO:0000313" key="2">
    <source>
        <dbReference type="EMBL" id="KAJ7322073.1"/>
    </source>
</evidence>
<keyword evidence="3" id="KW-1185">Reference proteome</keyword>
<dbReference type="Gene3D" id="1.10.533.10">
    <property type="entry name" value="Death Domain, Fas"/>
    <property type="match status" value="1"/>
</dbReference>
<gene>
    <name evidence="2" type="ORF">JRQ81_018360</name>
</gene>
<accession>A0A9Q0XNB4</accession>
<dbReference type="EMBL" id="JAPFRF010000009">
    <property type="protein sequence ID" value="KAJ7322073.1"/>
    <property type="molecule type" value="Genomic_DNA"/>
</dbReference>
<dbReference type="Proteomes" id="UP001142489">
    <property type="component" value="Unassembled WGS sequence"/>
</dbReference>
<dbReference type="InterPro" id="IPR011029">
    <property type="entry name" value="DEATH-like_dom_sf"/>
</dbReference>
<protein>
    <recommendedName>
        <fullName evidence="1">Death domain-containing protein</fullName>
    </recommendedName>
</protein>
<dbReference type="GO" id="GO:0007266">
    <property type="term" value="P:Rho protein signal transduction"/>
    <property type="evidence" value="ECO:0007669"/>
    <property type="project" value="TreeGrafter"/>
</dbReference>
<reference evidence="2" key="1">
    <citation type="journal article" date="2023" name="DNA Res.">
        <title>Chromosome-level genome assembly of Phrynocephalus forsythii using third-generation DNA sequencing and Hi-C analysis.</title>
        <authorList>
            <person name="Qi Y."/>
            <person name="Zhao W."/>
            <person name="Zhao Y."/>
            <person name="Niu C."/>
            <person name="Cao S."/>
            <person name="Zhang Y."/>
        </authorList>
    </citation>
    <scope>NUCLEOTIDE SEQUENCE</scope>
    <source>
        <tissue evidence="2">Muscle</tissue>
    </source>
</reference>
<proteinExistence type="predicted"/>
<dbReference type="GO" id="GO:0009986">
    <property type="term" value="C:cell surface"/>
    <property type="evidence" value="ECO:0007669"/>
    <property type="project" value="TreeGrafter"/>
</dbReference>
<comment type="caution">
    <text evidence="2">The sequence shown here is derived from an EMBL/GenBank/DDBJ whole genome shotgun (WGS) entry which is preliminary data.</text>
</comment>
<dbReference type="PANTHER" id="PTHR46605">
    <property type="entry name" value="TUMOR NECROSIS FACTOR RECEPTOR"/>
    <property type="match status" value="1"/>
</dbReference>
<evidence type="ECO:0000259" key="1">
    <source>
        <dbReference type="PROSITE" id="PS50017"/>
    </source>
</evidence>
<name>A0A9Q0XNB4_9SAUR</name>
<dbReference type="GO" id="GO:0048406">
    <property type="term" value="F:nerve growth factor binding"/>
    <property type="evidence" value="ECO:0007669"/>
    <property type="project" value="TreeGrafter"/>
</dbReference>
<dbReference type="PANTHER" id="PTHR46605:SF1">
    <property type="entry name" value="DEATH DOMAIN-CONTAINING MEMBRANE PROTEIN NRADD"/>
    <property type="match status" value="1"/>
</dbReference>
<dbReference type="OrthoDB" id="10061577at2759"/>
<sequence>MEPRLYTNLPPHKQEEIEQLLETPTHGKDWRCLANHLGYEEGTIDTFGRGEAPAHTLLSDWSSKEGATLDALSTALVAIERVDVAENLNAPLEVSSVV</sequence>
<dbReference type="GO" id="GO:0005886">
    <property type="term" value="C:plasma membrane"/>
    <property type="evidence" value="ECO:0007669"/>
    <property type="project" value="TreeGrafter"/>
</dbReference>
<dbReference type="PROSITE" id="PS50017">
    <property type="entry name" value="DEATH_DOMAIN"/>
    <property type="match status" value="1"/>
</dbReference>
<dbReference type="CDD" id="cd08311">
    <property type="entry name" value="Death_p75NR"/>
    <property type="match status" value="1"/>
</dbReference>
<evidence type="ECO:0000313" key="3">
    <source>
        <dbReference type="Proteomes" id="UP001142489"/>
    </source>
</evidence>
<organism evidence="2 3">
    <name type="scientific">Phrynocephalus forsythii</name>
    <dbReference type="NCBI Taxonomy" id="171643"/>
    <lineage>
        <taxon>Eukaryota</taxon>
        <taxon>Metazoa</taxon>
        <taxon>Chordata</taxon>
        <taxon>Craniata</taxon>
        <taxon>Vertebrata</taxon>
        <taxon>Euteleostomi</taxon>
        <taxon>Lepidosauria</taxon>
        <taxon>Squamata</taxon>
        <taxon>Bifurcata</taxon>
        <taxon>Unidentata</taxon>
        <taxon>Episquamata</taxon>
        <taxon>Toxicofera</taxon>
        <taxon>Iguania</taxon>
        <taxon>Acrodonta</taxon>
        <taxon>Agamidae</taxon>
        <taxon>Agaminae</taxon>
        <taxon>Phrynocephalus</taxon>
    </lineage>
</organism>
<dbReference type="GO" id="GO:0015026">
    <property type="term" value="F:coreceptor activity"/>
    <property type="evidence" value="ECO:0007669"/>
    <property type="project" value="TreeGrafter"/>
</dbReference>
<dbReference type="SMART" id="SM00005">
    <property type="entry name" value="DEATH"/>
    <property type="match status" value="1"/>
</dbReference>
<dbReference type="GO" id="GO:0005035">
    <property type="term" value="F:death receptor activity"/>
    <property type="evidence" value="ECO:0007669"/>
    <property type="project" value="TreeGrafter"/>
</dbReference>
<dbReference type="InterPro" id="IPR000488">
    <property type="entry name" value="Death_dom"/>
</dbReference>
<dbReference type="Pfam" id="PF00531">
    <property type="entry name" value="Death"/>
    <property type="match status" value="1"/>
</dbReference>
<dbReference type="InterPro" id="IPR052302">
    <property type="entry name" value="Neurotrophin_rcpt-DD"/>
</dbReference>
<dbReference type="SUPFAM" id="SSF47986">
    <property type="entry name" value="DEATH domain"/>
    <property type="match status" value="1"/>
</dbReference>
<feature type="domain" description="Death" evidence="1">
    <location>
        <begin position="27"/>
        <end position="92"/>
    </location>
</feature>
<dbReference type="AlphaFoldDB" id="A0A9Q0XNB4"/>